<dbReference type="EMBL" id="JAPEVI010000003">
    <property type="protein sequence ID" value="MCX2724437.1"/>
    <property type="molecule type" value="Genomic_DNA"/>
</dbReference>
<dbReference type="Gene3D" id="1.10.8.350">
    <property type="entry name" value="Bacterial muramidase"/>
    <property type="match status" value="1"/>
</dbReference>
<accession>A0ABT3R581</accession>
<evidence type="ECO:0000259" key="2">
    <source>
        <dbReference type="Pfam" id="PF01471"/>
    </source>
</evidence>
<reference evidence="4 5" key="1">
    <citation type="journal article" date="2016" name="Int. J. Syst. Evol. Microbiol.">
        <title>Labrenzia salina sp. nov., isolated from the rhizosphere of the halophyte Arthrocnemum macrostachyum.</title>
        <authorList>
            <person name="Camacho M."/>
            <person name="Redondo-Gomez S."/>
            <person name="Rodriguez-Llorente I."/>
            <person name="Rohde M."/>
            <person name="Sproer C."/>
            <person name="Schumann P."/>
            <person name="Klenk H.P."/>
            <person name="Montero-Calasanz M.D.C."/>
        </authorList>
    </citation>
    <scope>NUCLEOTIDE SEQUENCE [LARGE SCALE GENOMIC DNA]</scope>
    <source>
        <strain evidence="4 5">DSM 29163</strain>
    </source>
</reference>
<dbReference type="InterPro" id="IPR031304">
    <property type="entry name" value="SLT_2"/>
</dbReference>
<dbReference type="InterPro" id="IPR036365">
    <property type="entry name" value="PGBD-like_sf"/>
</dbReference>
<dbReference type="SUPFAM" id="SSF47090">
    <property type="entry name" value="PGBD-like"/>
    <property type="match status" value="1"/>
</dbReference>
<feature type="chain" id="PRO_5046861767" evidence="1">
    <location>
        <begin position="37"/>
        <end position="415"/>
    </location>
</feature>
<dbReference type="Proteomes" id="UP001300261">
    <property type="component" value="Unassembled WGS sequence"/>
</dbReference>
<dbReference type="Gene3D" id="1.10.530.10">
    <property type="match status" value="1"/>
</dbReference>
<evidence type="ECO:0000313" key="4">
    <source>
        <dbReference type="EMBL" id="MCX2724437.1"/>
    </source>
</evidence>
<dbReference type="Pfam" id="PF01471">
    <property type="entry name" value="PG_binding_1"/>
    <property type="match status" value="1"/>
</dbReference>
<name>A0ABT3R581_9HYPH</name>
<keyword evidence="1" id="KW-0732">Signal</keyword>
<comment type="caution">
    <text evidence="4">The sequence shown here is derived from an EMBL/GenBank/DDBJ whole genome shotgun (WGS) entry which is preliminary data.</text>
</comment>
<keyword evidence="5" id="KW-1185">Reference proteome</keyword>
<dbReference type="RefSeq" id="WP_265964431.1">
    <property type="nucleotide sequence ID" value="NZ_JAPEVI010000003.1"/>
</dbReference>
<dbReference type="NCBIfam" id="TIGR02283">
    <property type="entry name" value="MltB_2"/>
    <property type="match status" value="1"/>
</dbReference>
<sequence>MLGLPALTPWSLPVIRRLVCLLLVLPALAAALPAAAGQYDAQFRQFLNSEVIPAARAAGVSQATIDRELAGLAPDTSLPGLVGPGGRGKSPEVNFQAEFRTPARYFRDSQFNALVPGGRRLMQKHAGTLGAIEARYGVPRRIILAIWARESGYGGAKIPYDAVRVLATQAFMGQRPDFFKGELVAALKILQNGDVSRSAMKSSWGGAMGQPQFLPSSFLKYAVDFDGDGKRNIWTSEVDTMASIAHYLSAHGWLTGRDWGYEVHLPNTISCTREGPDNRQKISTFVREGVKRVSGKPFPDHELNQPGNILLPAGRYGPAFIATENFYVLKAYNESDTYALFVGHLADRYGNNQGFAGDWKPMKETTRGAVRNLQERLQRLGHDVGGADGLIGFKTRRSIGKDQEKNGFFATCWVG</sequence>
<evidence type="ECO:0000256" key="1">
    <source>
        <dbReference type="SAM" id="SignalP"/>
    </source>
</evidence>
<dbReference type="InterPro" id="IPR002477">
    <property type="entry name" value="Peptidoglycan-bd-like"/>
</dbReference>
<dbReference type="CDD" id="cd13399">
    <property type="entry name" value="Slt35-like"/>
    <property type="match status" value="1"/>
</dbReference>
<dbReference type="SUPFAM" id="SSF53955">
    <property type="entry name" value="Lysozyme-like"/>
    <property type="match status" value="1"/>
</dbReference>
<dbReference type="InterPro" id="IPR011970">
    <property type="entry name" value="MltB_2"/>
</dbReference>
<feature type="domain" description="Transglycosylase SLT" evidence="3">
    <location>
        <begin position="44"/>
        <end position="347"/>
    </location>
</feature>
<protein>
    <submittedName>
        <fullName evidence="4">Lytic murein transglycosylase</fullName>
    </submittedName>
</protein>
<dbReference type="InterPro" id="IPR043426">
    <property type="entry name" value="MltB-like"/>
</dbReference>
<evidence type="ECO:0000259" key="3">
    <source>
        <dbReference type="Pfam" id="PF13406"/>
    </source>
</evidence>
<evidence type="ECO:0000313" key="5">
    <source>
        <dbReference type="Proteomes" id="UP001300261"/>
    </source>
</evidence>
<feature type="signal peptide" evidence="1">
    <location>
        <begin position="1"/>
        <end position="36"/>
    </location>
</feature>
<feature type="domain" description="Peptidoglycan binding-like" evidence="2">
    <location>
        <begin position="367"/>
        <end position="408"/>
    </location>
</feature>
<organism evidence="4 5">
    <name type="scientific">Roseibium salinum</name>
    <dbReference type="NCBI Taxonomy" id="1604349"/>
    <lineage>
        <taxon>Bacteria</taxon>
        <taxon>Pseudomonadati</taxon>
        <taxon>Pseudomonadota</taxon>
        <taxon>Alphaproteobacteria</taxon>
        <taxon>Hyphomicrobiales</taxon>
        <taxon>Stappiaceae</taxon>
        <taxon>Roseibium</taxon>
    </lineage>
</organism>
<gene>
    <name evidence="4" type="ORF">ON753_19020</name>
</gene>
<dbReference type="InterPro" id="IPR023346">
    <property type="entry name" value="Lysozyme-like_dom_sf"/>
</dbReference>
<dbReference type="PANTHER" id="PTHR30163">
    <property type="entry name" value="MEMBRANE-BOUND LYTIC MUREIN TRANSGLYCOSYLASE B"/>
    <property type="match status" value="1"/>
</dbReference>
<dbReference type="PANTHER" id="PTHR30163:SF8">
    <property type="entry name" value="LYTIC MUREIN TRANSGLYCOSYLASE"/>
    <property type="match status" value="1"/>
</dbReference>
<dbReference type="Pfam" id="PF13406">
    <property type="entry name" value="SLT_2"/>
    <property type="match status" value="1"/>
</dbReference>
<proteinExistence type="predicted"/>